<protein>
    <submittedName>
        <fullName evidence="1">Glycosyltransferase family 2 protein</fullName>
    </submittedName>
</protein>
<gene>
    <name evidence="1" type="ORF">GP644_11790</name>
</gene>
<organism evidence="1 2">
    <name type="scientific">Parasedimentitalea maritima</name>
    <dbReference type="NCBI Taxonomy" id="2578117"/>
    <lineage>
        <taxon>Bacteria</taxon>
        <taxon>Pseudomonadati</taxon>
        <taxon>Pseudomonadota</taxon>
        <taxon>Alphaproteobacteria</taxon>
        <taxon>Rhodobacterales</taxon>
        <taxon>Paracoccaceae</taxon>
        <taxon>Parasedimentitalea</taxon>
    </lineage>
</organism>
<dbReference type="AlphaFoldDB" id="A0A6A4RF06"/>
<keyword evidence="1" id="KW-0808">Transferase</keyword>
<reference evidence="1 2" key="1">
    <citation type="submission" date="2019-12" db="EMBL/GenBank/DDBJ databases">
        <authorList>
            <person name="Zhang Y.-J."/>
        </authorList>
    </citation>
    <scope>NUCLEOTIDE SEQUENCE [LARGE SCALE GENOMIC DNA]</scope>
    <source>
        <strain evidence="1 2">H18S-6</strain>
    </source>
</reference>
<dbReference type="Proteomes" id="UP000441586">
    <property type="component" value="Unassembled WGS sequence"/>
</dbReference>
<name>A0A6A4RF06_9RHOB</name>
<comment type="caution">
    <text evidence="1">The sequence shown here is derived from an EMBL/GenBank/DDBJ whole genome shotgun (WGS) entry which is preliminary data.</text>
</comment>
<proteinExistence type="predicted"/>
<dbReference type="GO" id="GO:0016740">
    <property type="term" value="F:transferase activity"/>
    <property type="evidence" value="ECO:0007669"/>
    <property type="project" value="UniProtKB-KW"/>
</dbReference>
<evidence type="ECO:0000313" key="1">
    <source>
        <dbReference type="EMBL" id="KAE9629689.1"/>
    </source>
</evidence>
<sequence>MSNSEHSRWGLVATIKAPAIDILSFAAYHLEAGAHRLFLYLDAPCPDAMPFLKAHPKIRVILCDDAHWQKRRKSRPIKHQVRQTLNATRAYRRQARDVDWLIHMDVDEFLWSEQPVHTHLGPLSQDVFCARARPIESLAGDGTTFKGHIPNDPTRSTIVRHLYPRFGDQLKSGFLSHDQGKLFVRTAAEGIEFRIHNVFREGESNPDQIELSPVDLCHAHSKDWDSWFAHYRYRLQQGSYRPELAPNRRRELGGITLHELLTEIESENGVSGLRAFYDELCADTPELRARLHDQGLLKIRRLHLTEKRQKQFPAFG</sequence>
<dbReference type="EMBL" id="WSFO01000006">
    <property type="protein sequence ID" value="KAE9629689.1"/>
    <property type="molecule type" value="Genomic_DNA"/>
</dbReference>
<dbReference type="Pfam" id="PF13704">
    <property type="entry name" value="Glyco_tranf_2_4"/>
    <property type="match status" value="1"/>
</dbReference>
<dbReference type="RefSeq" id="WP_158979750.1">
    <property type="nucleotide sequence ID" value="NZ_WSFO01000006.1"/>
</dbReference>
<accession>A0A6A4RF06</accession>
<evidence type="ECO:0000313" key="2">
    <source>
        <dbReference type="Proteomes" id="UP000441586"/>
    </source>
</evidence>